<evidence type="ECO:0000313" key="1">
    <source>
        <dbReference type="EMBL" id="KAJ9049445.1"/>
    </source>
</evidence>
<name>A0ACC2RHA0_9FUNG</name>
<comment type="caution">
    <text evidence="1">The sequence shown here is derived from an EMBL/GenBank/DDBJ whole genome shotgun (WGS) entry which is preliminary data.</text>
</comment>
<reference evidence="1" key="1">
    <citation type="submission" date="2022-04" db="EMBL/GenBank/DDBJ databases">
        <title>Genome of the entomopathogenic fungus Entomophthora muscae.</title>
        <authorList>
            <person name="Elya C."/>
            <person name="Lovett B.R."/>
            <person name="Lee E."/>
            <person name="Macias A.M."/>
            <person name="Hajek A.E."/>
            <person name="De Bivort B.L."/>
            <person name="Kasson M.T."/>
            <person name="De Fine Licht H.H."/>
            <person name="Stajich J.E."/>
        </authorList>
    </citation>
    <scope>NUCLEOTIDE SEQUENCE</scope>
    <source>
        <strain evidence="1">Berkeley</strain>
    </source>
</reference>
<accession>A0ACC2RHA0</accession>
<organism evidence="1 2">
    <name type="scientific">Entomophthora muscae</name>
    <dbReference type="NCBI Taxonomy" id="34485"/>
    <lineage>
        <taxon>Eukaryota</taxon>
        <taxon>Fungi</taxon>
        <taxon>Fungi incertae sedis</taxon>
        <taxon>Zoopagomycota</taxon>
        <taxon>Entomophthoromycotina</taxon>
        <taxon>Entomophthoromycetes</taxon>
        <taxon>Entomophthorales</taxon>
        <taxon>Entomophthoraceae</taxon>
        <taxon>Entomophthora</taxon>
    </lineage>
</organism>
<protein>
    <submittedName>
        <fullName evidence="1">Uncharacterized protein</fullName>
    </submittedName>
</protein>
<sequence length="300" mass="34277">MTAIEKMAGTYWGFWLSQQPSPRTAKALVLDKGGSTGIIDCDLSQFDRATVKWNGRTGARILIKFNCLSTDFSRIKGVKGIPMCVRAITENERSFCKIKLFRDKGAERKNKDDQRHLEKIWDKMKGKLEDHPLLHIFAPASPVTEFLECTKDSLDMDRPFIFPPELEEPSYPADSNSLRERRFDTLSGADISDLLDVDPAYISHLRKPKPMLCLFVKLFDESVYRAVYLEKLTVMDLIEKLAYKLHLQTGTISSLTRITPRGLEVQVDDAMVSQMVDEMDIVVECSFHQETNNMALILKY</sequence>
<dbReference type="EMBL" id="QTSX02007231">
    <property type="protein sequence ID" value="KAJ9049445.1"/>
    <property type="molecule type" value="Genomic_DNA"/>
</dbReference>
<gene>
    <name evidence="1" type="ORF">DSO57_1024361</name>
</gene>
<proteinExistence type="predicted"/>
<keyword evidence="2" id="KW-1185">Reference proteome</keyword>
<evidence type="ECO:0000313" key="2">
    <source>
        <dbReference type="Proteomes" id="UP001165960"/>
    </source>
</evidence>
<dbReference type="Proteomes" id="UP001165960">
    <property type="component" value="Unassembled WGS sequence"/>
</dbReference>